<keyword evidence="7" id="KW-0238">DNA-binding</keyword>
<feature type="domain" description="C2H2-type" evidence="12">
    <location>
        <begin position="84"/>
        <end position="111"/>
    </location>
</feature>
<evidence type="ECO:0000256" key="5">
    <source>
        <dbReference type="ARBA" id="ARBA00022833"/>
    </source>
</evidence>
<keyword evidence="4 10" id="KW-0863">Zinc-finger</keyword>
<feature type="domain" description="C2H2-type" evidence="12">
    <location>
        <begin position="56"/>
        <end position="83"/>
    </location>
</feature>
<dbReference type="GO" id="GO:0003677">
    <property type="term" value="F:DNA binding"/>
    <property type="evidence" value="ECO:0007669"/>
    <property type="project" value="UniProtKB-KW"/>
</dbReference>
<dbReference type="Gene3D" id="3.30.160.60">
    <property type="entry name" value="Classic Zinc Finger"/>
    <property type="match status" value="4"/>
</dbReference>
<dbReference type="FunFam" id="3.30.160.60:FF:000446">
    <property type="entry name" value="Zinc finger protein"/>
    <property type="match status" value="1"/>
</dbReference>
<evidence type="ECO:0000259" key="12">
    <source>
        <dbReference type="PROSITE" id="PS50157"/>
    </source>
</evidence>
<evidence type="ECO:0000256" key="8">
    <source>
        <dbReference type="ARBA" id="ARBA00023163"/>
    </source>
</evidence>
<feature type="domain" description="C2H2-type" evidence="12">
    <location>
        <begin position="112"/>
        <end position="139"/>
    </location>
</feature>
<dbReference type="PROSITE" id="PS50157">
    <property type="entry name" value="ZINC_FINGER_C2H2_2"/>
    <property type="match status" value="4"/>
</dbReference>
<protein>
    <recommendedName>
        <fullName evidence="12">C2H2-type domain-containing protein</fullName>
    </recommendedName>
</protein>
<evidence type="ECO:0000256" key="1">
    <source>
        <dbReference type="ARBA" id="ARBA00004123"/>
    </source>
</evidence>
<dbReference type="AlphaFoldDB" id="A0A3B5M1P3"/>
<name>A0A3B5M1P3_9TELE</name>
<dbReference type="InterPro" id="IPR013087">
    <property type="entry name" value="Znf_C2H2_type"/>
</dbReference>
<keyword evidence="9" id="KW-0539">Nucleus</keyword>
<keyword evidence="14" id="KW-1185">Reference proteome</keyword>
<keyword evidence="11" id="KW-0472">Membrane</keyword>
<dbReference type="PROSITE" id="PS00028">
    <property type="entry name" value="ZINC_FINGER_C2H2_1"/>
    <property type="match status" value="4"/>
</dbReference>
<reference evidence="13" key="2">
    <citation type="submission" date="2025-09" db="UniProtKB">
        <authorList>
            <consortium name="Ensembl"/>
        </authorList>
    </citation>
    <scope>IDENTIFICATION</scope>
</reference>
<dbReference type="FunFam" id="3.30.160.60:FF:000646">
    <property type="entry name" value="Myeloid zinc finger 1"/>
    <property type="match status" value="1"/>
</dbReference>
<dbReference type="Pfam" id="PF00096">
    <property type="entry name" value="zf-C2H2"/>
    <property type="match status" value="4"/>
</dbReference>
<evidence type="ECO:0000256" key="11">
    <source>
        <dbReference type="SAM" id="Phobius"/>
    </source>
</evidence>
<evidence type="ECO:0000256" key="2">
    <source>
        <dbReference type="ARBA" id="ARBA00022723"/>
    </source>
</evidence>
<dbReference type="GO" id="GO:0008270">
    <property type="term" value="F:zinc ion binding"/>
    <property type="evidence" value="ECO:0007669"/>
    <property type="project" value="UniProtKB-KW"/>
</dbReference>
<comment type="subcellular location">
    <subcellularLocation>
        <location evidence="1">Nucleus</location>
    </subcellularLocation>
</comment>
<dbReference type="PANTHER" id="PTHR24394">
    <property type="entry name" value="ZINC FINGER PROTEIN"/>
    <property type="match status" value="1"/>
</dbReference>
<evidence type="ECO:0000256" key="10">
    <source>
        <dbReference type="PROSITE-ProRule" id="PRU00042"/>
    </source>
</evidence>
<keyword evidence="11" id="KW-1133">Transmembrane helix</keyword>
<dbReference type="SUPFAM" id="SSF57667">
    <property type="entry name" value="beta-beta-alpha zinc fingers"/>
    <property type="match status" value="3"/>
</dbReference>
<proteinExistence type="predicted"/>
<evidence type="ECO:0000256" key="3">
    <source>
        <dbReference type="ARBA" id="ARBA00022737"/>
    </source>
</evidence>
<organism evidence="13 14">
    <name type="scientific">Xiphophorus couchianus</name>
    <name type="common">Monterrey platyfish</name>
    <dbReference type="NCBI Taxonomy" id="32473"/>
    <lineage>
        <taxon>Eukaryota</taxon>
        <taxon>Metazoa</taxon>
        <taxon>Chordata</taxon>
        <taxon>Craniata</taxon>
        <taxon>Vertebrata</taxon>
        <taxon>Euteleostomi</taxon>
        <taxon>Actinopterygii</taxon>
        <taxon>Neopterygii</taxon>
        <taxon>Teleostei</taxon>
        <taxon>Neoteleostei</taxon>
        <taxon>Acanthomorphata</taxon>
        <taxon>Ovalentaria</taxon>
        <taxon>Atherinomorphae</taxon>
        <taxon>Cyprinodontiformes</taxon>
        <taxon>Poeciliidae</taxon>
        <taxon>Poeciliinae</taxon>
        <taxon>Xiphophorus</taxon>
    </lineage>
</organism>
<dbReference type="GeneTree" id="ENSGT00940000162287"/>
<keyword evidence="3" id="KW-0677">Repeat</keyword>
<evidence type="ECO:0000313" key="14">
    <source>
        <dbReference type="Proteomes" id="UP000261380"/>
    </source>
</evidence>
<dbReference type="GO" id="GO:0005634">
    <property type="term" value="C:nucleus"/>
    <property type="evidence" value="ECO:0007669"/>
    <property type="project" value="UniProtKB-SubCell"/>
</dbReference>
<feature type="transmembrane region" description="Helical" evidence="11">
    <location>
        <begin position="163"/>
        <end position="183"/>
    </location>
</feature>
<dbReference type="PANTHER" id="PTHR24394:SF29">
    <property type="entry name" value="MYONEURIN"/>
    <property type="match status" value="1"/>
</dbReference>
<dbReference type="SMART" id="SM00355">
    <property type="entry name" value="ZnF_C2H2"/>
    <property type="match status" value="5"/>
</dbReference>
<dbReference type="GO" id="GO:0000981">
    <property type="term" value="F:DNA-binding transcription factor activity, RNA polymerase II-specific"/>
    <property type="evidence" value="ECO:0007669"/>
    <property type="project" value="TreeGrafter"/>
</dbReference>
<keyword evidence="6" id="KW-0805">Transcription regulation</keyword>
<dbReference type="InterPro" id="IPR036236">
    <property type="entry name" value="Znf_C2H2_sf"/>
</dbReference>
<evidence type="ECO:0000256" key="4">
    <source>
        <dbReference type="ARBA" id="ARBA00022771"/>
    </source>
</evidence>
<keyword evidence="5" id="KW-0862">Zinc</keyword>
<keyword evidence="8" id="KW-0804">Transcription</keyword>
<dbReference type="Ensembl" id="ENSXCOT00000017548.1">
    <property type="protein sequence ID" value="ENSXCOP00000017327.1"/>
    <property type="gene ID" value="ENSXCOG00000013055.1"/>
</dbReference>
<dbReference type="Proteomes" id="UP000261380">
    <property type="component" value="Unplaced"/>
</dbReference>
<evidence type="ECO:0000313" key="13">
    <source>
        <dbReference type="Ensembl" id="ENSXCOP00000017327.1"/>
    </source>
</evidence>
<keyword evidence="11" id="KW-0812">Transmembrane</keyword>
<feature type="domain" description="C2H2-type" evidence="12">
    <location>
        <begin position="28"/>
        <end position="55"/>
    </location>
</feature>
<evidence type="ECO:0000256" key="7">
    <source>
        <dbReference type="ARBA" id="ARBA00023125"/>
    </source>
</evidence>
<dbReference type="FunFam" id="3.30.160.60:FF:000100">
    <property type="entry name" value="Zinc finger 45-like"/>
    <property type="match status" value="1"/>
</dbReference>
<reference evidence="13" key="1">
    <citation type="submission" date="2025-08" db="UniProtKB">
        <authorList>
            <consortium name="Ensembl"/>
        </authorList>
    </citation>
    <scope>IDENTIFICATION</scope>
</reference>
<sequence>MENGRESKVVCQVCGVWYRTISGLTRHFKCSHCSKTFAVQSALNVHLWIHVEDRPHKCDLCPKTFGLRGQLTAHKKSHVSRDRYLCNICGRSVSDLRSLTRHKLTHSNERHYGCKVCGKRFKLEHTLKEHMKVHTTRDRMFLCHICCKTFLSNNALTVHTVTFLGKLTGFLWFCFLFSVLFLYRPVSIKH</sequence>
<keyword evidence="2" id="KW-0479">Metal-binding</keyword>
<evidence type="ECO:0000256" key="6">
    <source>
        <dbReference type="ARBA" id="ARBA00023015"/>
    </source>
</evidence>
<evidence type="ECO:0000256" key="9">
    <source>
        <dbReference type="ARBA" id="ARBA00023242"/>
    </source>
</evidence>
<accession>A0A3B5M1P3</accession>